<dbReference type="Proteomes" id="UP000765509">
    <property type="component" value="Unassembled WGS sequence"/>
</dbReference>
<evidence type="ECO:0000256" key="2">
    <source>
        <dbReference type="PROSITE-ProRule" id="PRU00169"/>
    </source>
</evidence>
<evidence type="ECO:0000313" key="4">
    <source>
        <dbReference type="EMBL" id="MBW0575255.1"/>
    </source>
</evidence>
<dbReference type="SMART" id="SM00448">
    <property type="entry name" value="REC"/>
    <property type="match status" value="1"/>
</dbReference>
<dbReference type="OrthoDB" id="21225at2759"/>
<dbReference type="InterPro" id="IPR011006">
    <property type="entry name" value="CheY-like_superfamily"/>
</dbReference>
<reference evidence="4" key="1">
    <citation type="submission" date="2021-03" db="EMBL/GenBank/DDBJ databases">
        <title>Draft genome sequence of rust myrtle Austropuccinia psidii MF-1, a brazilian biotype.</title>
        <authorList>
            <person name="Quecine M.C."/>
            <person name="Pachon D.M.R."/>
            <person name="Bonatelli M.L."/>
            <person name="Correr F.H."/>
            <person name="Franceschini L.M."/>
            <person name="Leite T.F."/>
            <person name="Margarido G.R.A."/>
            <person name="Almeida C.A."/>
            <person name="Ferrarezi J.A."/>
            <person name="Labate C.A."/>
        </authorList>
    </citation>
    <scope>NUCLEOTIDE SEQUENCE</scope>
    <source>
        <strain evidence="4">MF-1</strain>
    </source>
</reference>
<dbReference type="GO" id="GO:0000160">
    <property type="term" value="P:phosphorelay signal transduction system"/>
    <property type="evidence" value="ECO:0007669"/>
    <property type="project" value="InterPro"/>
</dbReference>
<accession>A0A9Q3PW08</accession>
<dbReference type="PROSITE" id="PS50110">
    <property type="entry name" value="RESPONSE_REGULATORY"/>
    <property type="match status" value="1"/>
</dbReference>
<feature type="modified residue" description="4-aspartylphosphate" evidence="2">
    <location>
        <position position="131"/>
    </location>
</feature>
<evidence type="ECO:0000259" key="3">
    <source>
        <dbReference type="PROSITE" id="PS50110"/>
    </source>
</evidence>
<dbReference type="InterPro" id="IPR050956">
    <property type="entry name" value="2C_system_His_kinase"/>
</dbReference>
<dbReference type="InterPro" id="IPR001789">
    <property type="entry name" value="Sig_transdc_resp-reg_receiver"/>
</dbReference>
<feature type="domain" description="Response regulatory" evidence="3">
    <location>
        <begin position="74"/>
        <end position="202"/>
    </location>
</feature>
<dbReference type="AlphaFoldDB" id="A0A9Q3PW08"/>
<protein>
    <recommendedName>
        <fullName evidence="3">Response regulatory domain-containing protein</fullName>
    </recommendedName>
</protein>
<dbReference type="Pfam" id="PF00072">
    <property type="entry name" value="Response_reg"/>
    <property type="match status" value="1"/>
</dbReference>
<dbReference type="EMBL" id="AVOT02095920">
    <property type="protein sequence ID" value="MBW0575255.1"/>
    <property type="molecule type" value="Genomic_DNA"/>
</dbReference>
<sequence length="203" mass="22457">METQPASAFISAGVLGISNRLSSPECTSSPYLISIAKPGSTPLDFTIEETTNVWGISDSKSEPITIRSESQPIHVLVVEDNFIDAKRTRQNLIQKGYIVSMAADGRKALDLIYADNNQTSVLAPIDVVLMDIQMPIMDGIQAITELRESEKNGKINKHYPVIAVTADTQKEQIDQCLSSGFDNIYLKPYKIEEIQIEIENLIN</sequence>
<keyword evidence="1 2" id="KW-0597">Phosphoprotein</keyword>
<evidence type="ECO:0000313" key="5">
    <source>
        <dbReference type="Proteomes" id="UP000765509"/>
    </source>
</evidence>
<keyword evidence="5" id="KW-1185">Reference proteome</keyword>
<dbReference type="PANTHER" id="PTHR43719:SF60">
    <property type="entry name" value="HISTIDINE KINASE G2"/>
    <property type="match status" value="1"/>
</dbReference>
<proteinExistence type="predicted"/>
<dbReference type="Gene3D" id="3.40.50.2300">
    <property type="match status" value="1"/>
</dbReference>
<dbReference type="PANTHER" id="PTHR43719">
    <property type="entry name" value="TWO-COMPONENT HISTIDINE KINASE"/>
    <property type="match status" value="1"/>
</dbReference>
<dbReference type="SUPFAM" id="SSF52172">
    <property type="entry name" value="CheY-like"/>
    <property type="match status" value="1"/>
</dbReference>
<organism evidence="4 5">
    <name type="scientific">Austropuccinia psidii MF-1</name>
    <dbReference type="NCBI Taxonomy" id="1389203"/>
    <lineage>
        <taxon>Eukaryota</taxon>
        <taxon>Fungi</taxon>
        <taxon>Dikarya</taxon>
        <taxon>Basidiomycota</taxon>
        <taxon>Pucciniomycotina</taxon>
        <taxon>Pucciniomycetes</taxon>
        <taxon>Pucciniales</taxon>
        <taxon>Sphaerophragmiaceae</taxon>
        <taxon>Austropuccinia</taxon>
    </lineage>
</organism>
<gene>
    <name evidence="4" type="ORF">O181_114970</name>
</gene>
<name>A0A9Q3PW08_9BASI</name>
<dbReference type="CDD" id="cd17546">
    <property type="entry name" value="REC_hyHK_CKI1_RcsC-like"/>
    <property type="match status" value="1"/>
</dbReference>
<comment type="caution">
    <text evidence="4">The sequence shown here is derived from an EMBL/GenBank/DDBJ whole genome shotgun (WGS) entry which is preliminary data.</text>
</comment>
<evidence type="ECO:0000256" key="1">
    <source>
        <dbReference type="ARBA" id="ARBA00022553"/>
    </source>
</evidence>